<organism evidence="1 2">
    <name type="scientific">Leptidea sinapis</name>
    <dbReference type="NCBI Taxonomy" id="189913"/>
    <lineage>
        <taxon>Eukaryota</taxon>
        <taxon>Metazoa</taxon>
        <taxon>Ecdysozoa</taxon>
        <taxon>Arthropoda</taxon>
        <taxon>Hexapoda</taxon>
        <taxon>Insecta</taxon>
        <taxon>Pterygota</taxon>
        <taxon>Neoptera</taxon>
        <taxon>Endopterygota</taxon>
        <taxon>Lepidoptera</taxon>
        <taxon>Glossata</taxon>
        <taxon>Ditrysia</taxon>
        <taxon>Papilionoidea</taxon>
        <taxon>Pieridae</taxon>
        <taxon>Dismorphiinae</taxon>
        <taxon>Leptidea</taxon>
    </lineage>
</organism>
<dbReference type="SUPFAM" id="SSF53649">
    <property type="entry name" value="Alkaline phosphatase-like"/>
    <property type="match status" value="1"/>
</dbReference>
<dbReference type="PANTHER" id="PTHR10974:SF1">
    <property type="entry name" value="FI08016P-RELATED"/>
    <property type="match status" value="1"/>
</dbReference>
<accession>A0A5E4QQB2</accession>
<proteinExistence type="predicted"/>
<dbReference type="PANTHER" id="PTHR10974">
    <property type="entry name" value="FI08016P-RELATED"/>
    <property type="match status" value="1"/>
</dbReference>
<dbReference type="InterPro" id="IPR017850">
    <property type="entry name" value="Alkaline_phosphatase_core_sf"/>
</dbReference>
<dbReference type="CDD" id="cd16021">
    <property type="entry name" value="ALP_like"/>
    <property type="match status" value="1"/>
</dbReference>
<evidence type="ECO:0000313" key="1">
    <source>
        <dbReference type="EMBL" id="VVC99870.1"/>
    </source>
</evidence>
<dbReference type="InterPro" id="IPR004245">
    <property type="entry name" value="DUF229"/>
</dbReference>
<dbReference type="EMBL" id="FZQP02004378">
    <property type="protein sequence ID" value="VVC99870.1"/>
    <property type="molecule type" value="Genomic_DNA"/>
</dbReference>
<reference evidence="1 2" key="1">
    <citation type="submission" date="2017-07" db="EMBL/GenBank/DDBJ databases">
        <authorList>
            <person name="Talla V."/>
            <person name="Backstrom N."/>
        </authorList>
    </citation>
    <scope>NUCLEOTIDE SEQUENCE [LARGE SCALE GENOMIC DNA]</scope>
</reference>
<dbReference type="Proteomes" id="UP000324832">
    <property type="component" value="Unassembled WGS sequence"/>
</dbReference>
<dbReference type="Gene3D" id="3.40.720.10">
    <property type="entry name" value="Alkaline Phosphatase, subunit A"/>
    <property type="match status" value="1"/>
</dbReference>
<dbReference type="GO" id="GO:0005615">
    <property type="term" value="C:extracellular space"/>
    <property type="evidence" value="ECO:0007669"/>
    <property type="project" value="TreeGrafter"/>
</dbReference>
<sequence>MNFAWRSMEHSEVDSNTNFTIKTKGCTIPELQPFDKSIRKFVEMPRNVKLCENYNSSLLKSNRTHILIDYGNLIYFNISSSANVTCCYKSFYRPVSVADVFADDVDERVAYSDCFEFVDSIEISDEFVKVSCVYEFIIFYEQFFAFTPKKYPQTNDGGDERNNPKFNVIMMGIDAVSRLNFHRTMPKTLAYLKKKEAIELYGYNKVGDNTFPNLIPMLLGIRESDLKRTCWPDRKSTFDNCPFIWNSFKDVGYYTAFGEDSASLGTFNYEKFGFIRNPTDYYLHTFITEAEIYSGNNKDYNSYICMGNKYFYDVLLEYIESLTRALRSSKLFAFFWEVTMSHDFLNYPMLMDASYERFLKQLDLSGYLDNTILIMLSDHGIRWGDIRFTKQGRLEERLPLIQVLLPPTFATTYPAAFENIEINRHRLTTPFDIHATLIDLTNLESINNSNIRSRSLAPYSGDRGISLFLPIPSNRTCKMAEIDDHWCTCNRGNALSVQSSGATQAASYLLSHLNALIASNSQCAKLTLVNIVEITEMLVGTPYDKEIGWQEFLVVIRTAPGDGVFEGTVRQVNNEWSLSGSISRLNLYGDQSHCEHNYQLKLYCYCK</sequence>
<dbReference type="AlphaFoldDB" id="A0A5E4QQB2"/>
<keyword evidence="2" id="KW-1185">Reference proteome</keyword>
<evidence type="ECO:0000313" key="2">
    <source>
        <dbReference type="Proteomes" id="UP000324832"/>
    </source>
</evidence>
<gene>
    <name evidence="1" type="ORF">LSINAPIS_LOCUS10641</name>
</gene>
<dbReference type="FunFam" id="3.40.720.10:FF:000017">
    <property type="entry name" value="Predicted protein"/>
    <property type="match status" value="1"/>
</dbReference>
<protein>
    <submittedName>
        <fullName evidence="1">Uncharacterized protein</fullName>
    </submittedName>
</protein>
<name>A0A5E4QQB2_9NEOP</name>
<dbReference type="Pfam" id="PF02995">
    <property type="entry name" value="DUF229"/>
    <property type="match status" value="1"/>
</dbReference>